<dbReference type="Gene3D" id="1.20.910.10">
    <property type="entry name" value="Heme oxygenase-like"/>
    <property type="match status" value="1"/>
</dbReference>
<evidence type="ECO:0000256" key="1">
    <source>
        <dbReference type="ARBA" id="ARBA00004948"/>
    </source>
</evidence>
<keyword evidence="4" id="KW-1185">Reference proteome</keyword>
<name>A0ABW3DMF2_9ACTN</name>
<dbReference type="SUPFAM" id="SSF48613">
    <property type="entry name" value="Heme oxygenase-like"/>
    <property type="match status" value="1"/>
</dbReference>
<comment type="caution">
    <text evidence="3">The sequence shown here is derived from an EMBL/GenBank/DDBJ whole genome shotgun (WGS) entry which is preliminary data.</text>
</comment>
<gene>
    <name evidence="3" type="ORF">ACFQ08_10385</name>
</gene>
<dbReference type="InterPro" id="IPR016084">
    <property type="entry name" value="Haem_Oase-like_multi-hlx"/>
</dbReference>
<dbReference type="Proteomes" id="UP001597024">
    <property type="component" value="Unassembled WGS sequence"/>
</dbReference>
<evidence type="ECO:0000313" key="3">
    <source>
        <dbReference type="EMBL" id="MFD0884953.1"/>
    </source>
</evidence>
<dbReference type="InterPro" id="IPR004305">
    <property type="entry name" value="Thiaminase-2/PQQC"/>
</dbReference>
<organism evidence="3 4">
    <name type="scientific">Streptosporangium algeriense</name>
    <dbReference type="NCBI Taxonomy" id="1682748"/>
    <lineage>
        <taxon>Bacteria</taxon>
        <taxon>Bacillati</taxon>
        <taxon>Actinomycetota</taxon>
        <taxon>Actinomycetes</taxon>
        <taxon>Streptosporangiales</taxon>
        <taxon>Streptosporangiaceae</taxon>
        <taxon>Streptosporangium</taxon>
    </lineage>
</organism>
<protein>
    <submittedName>
        <fullName evidence="3">Iron-containing redox enzyme family protein</fullName>
    </submittedName>
</protein>
<reference evidence="4" key="1">
    <citation type="journal article" date="2019" name="Int. J. Syst. Evol. Microbiol.">
        <title>The Global Catalogue of Microorganisms (GCM) 10K type strain sequencing project: providing services to taxonomists for standard genome sequencing and annotation.</title>
        <authorList>
            <consortium name="The Broad Institute Genomics Platform"/>
            <consortium name="The Broad Institute Genome Sequencing Center for Infectious Disease"/>
            <person name="Wu L."/>
            <person name="Ma J."/>
        </authorList>
    </citation>
    <scope>NUCLEOTIDE SEQUENCE [LARGE SCALE GENOMIC DNA]</scope>
    <source>
        <strain evidence="4">CCUG 62974</strain>
    </source>
</reference>
<accession>A0ABW3DMF2</accession>
<dbReference type="Pfam" id="PF03070">
    <property type="entry name" value="TENA_THI-4"/>
    <property type="match status" value="1"/>
</dbReference>
<comment type="pathway">
    <text evidence="1">Cofactor biosynthesis; thiamine diphosphate biosynthesis.</text>
</comment>
<dbReference type="EMBL" id="JBHTHX010000259">
    <property type="protein sequence ID" value="MFD0884953.1"/>
    <property type="molecule type" value="Genomic_DNA"/>
</dbReference>
<feature type="domain" description="Thiaminase-2/PQQC" evidence="2">
    <location>
        <begin position="85"/>
        <end position="200"/>
    </location>
</feature>
<proteinExistence type="predicted"/>
<evidence type="ECO:0000259" key="2">
    <source>
        <dbReference type="Pfam" id="PF03070"/>
    </source>
</evidence>
<evidence type="ECO:0000313" key="4">
    <source>
        <dbReference type="Proteomes" id="UP001597024"/>
    </source>
</evidence>
<sequence>MIVGRKHFKLGQAEGDLKTFLNLKRYLDGRHTVAEIAEITGVKEDDVRDIVQTMHSNDLLRASGPMDSVPADVFAKQVDESCAMWAQQIGFHRLFSGIELGQLRREVFMGLIMETYHYVKSAPKHIATAIAHCDDPALEPILSEYFTEEWNHAGFLLETLVNMGVPKEQVESAHPIIGTWSLINNMCEIARTDTLSYLACTSLFEARESNADLAAESLRRIATSYGYPEGCVEPMISHMRLDVDAGHKGLLAEALEHREFVTARDAHRAVNNLHDLKHTYDQFHDQIVLYYSDISNYIPRLKVDYFSL</sequence>